<evidence type="ECO:0000256" key="2">
    <source>
        <dbReference type="ARBA" id="ARBA00022741"/>
    </source>
</evidence>
<keyword evidence="5" id="KW-0479">Metal-binding</keyword>
<dbReference type="EMBL" id="CP063169">
    <property type="protein sequence ID" value="QOR71534.1"/>
    <property type="molecule type" value="Genomic_DNA"/>
</dbReference>
<dbReference type="GO" id="GO:0046872">
    <property type="term" value="F:metal ion binding"/>
    <property type="evidence" value="ECO:0007669"/>
    <property type="project" value="UniProtKB-KW"/>
</dbReference>
<comment type="catalytic activity">
    <reaction evidence="5">
        <text>(6S)-5-formyl-5,6,7,8-tetrahydrofolate + ATP = (6R)-5,10-methenyltetrahydrofolate + ADP + phosphate</text>
        <dbReference type="Rhea" id="RHEA:10488"/>
        <dbReference type="ChEBI" id="CHEBI:30616"/>
        <dbReference type="ChEBI" id="CHEBI:43474"/>
        <dbReference type="ChEBI" id="CHEBI:57455"/>
        <dbReference type="ChEBI" id="CHEBI:57457"/>
        <dbReference type="ChEBI" id="CHEBI:456216"/>
        <dbReference type="EC" id="6.3.3.2"/>
    </reaction>
</comment>
<name>A0A7M1SX63_9MICO</name>
<protein>
    <recommendedName>
        <fullName evidence="5">5-formyltetrahydrofolate cyclo-ligase</fullName>
        <ecNumber evidence="5">6.3.3.2</ecNumber>
    </recommendedName>
</protein>
<dbReference type="KEGG" id="halt:IM660_04380"/>
<dbReference type="PANTHER" id="PTHR23407">
    <property type="entry name" value="ATPASE INHIBITOR/5-FORMYLTETRAHYDROFOLATE CYCLO-LIGASE"/>
    <property type="match status" value="1"/>
</dbReference>
<keyword evidence="7" id="KW-1185">Reference proteome</keyword>
<comment type="cofactor">
    <cofactor evidence="5">
        <name>Mg(2+)</name>
        <dbReference type="ChEBI" id="CHEBI:18420"/>
    </cofactor>
</comment>
<dbReference type="Gene3D" id="3.40.50.10420">
    <property type="entry name" value="NagB/RpiA/CoA transferase-like"/>
    <property type="match status" value="1"/>
</dbReference>
<evidence type="ECO:0000313" key="6">
    <source>
        <dbReference type="EMBL" id="QOR71534.1"/>
    </source>
</evidence>
<gene>
    <name evidence="6" type="ORF">IM660_04380</name>
</gene>
<evidence type="ECO:0000256" key="5">
    <source>
        <dbReference type="RuleBase" id="RU361279"/>
    </source>
</evidence>
<dbReference type="SUPFAM" id="SSF100950">
    <property type="entry name" value="NagB/RpiA/CoA transferase-like"/>
    <property type="match status" value="1"/>
</dbReference>
<organism evidence="6 7">
    <name type="scientific">Ruania alkalisoli</name>
    <dbReference type="NCBI Taxonomy" id="2779775"/>
    <lineage>
        <taxon>Bacteria</taxon>
        <taxon>Bacillati</taxon>
        <taxon>Actinomycetota</taxon>
        <taxon>Actinomycetes</taxon>
        <taxon>Micrococcales</taxon>
        <taxon>Ruaniaceae</taxon>
        <taxon>Ruania</taxon>
    </lineage>
</organism>
<dbReference type="PIRSF" id="PIRSF006806">
    <property type="entry name" value="FTHF_cligase"/>
    <property type="match status" value="1"/>
</dbReference>
<feature type="binding site" evidence="4">
    <location>
        <begin position="20"/>
        <end position="24"/>
    </location>
    <ligand>
        <name>ATP</name>
        <dbReference type="ChEBI" id="CHEBI:30616"/>
    </ligand>
</feature>
<dbReference type="Proteomes" id="UP000593758">
    <property type="component" value="Chromosome"/>
</dbReference>
<dbReference type="GO" id="GO:0005524">
    <property type="term" value="F:ATP binding"/>
    <property type="evidence" value="ECO:0007669"/>
    <property type="project" value="UniProtKB-KW"/>
</dbReference>
<feature type="binding site" evidence="4">
    <location>
        <position position="69"/>
    </location>
    <ligand>
        <name>substrate</name>
    </ligand>
</feature>
<dbReference type="InterPro" id="IPR037171">
    <property type="entry name" value="NagB/RpiA_transferase-like"/>
</dbReference>
<dbReference type="InterPro" id="IPR002698">
    <property type="entry name" value="FTHF_cligase"/>
</dbReference>
<dbReference type="Pfam" id="PF01812">
    <property type="entry name" value="5-FTHF_cyc-lig"/>
    <property type="match status" value="1"/>
</dbReference>
<keyword evidence="3 4" id="KW-0067">ATP-binding</keyword>
<dbReference type="InterPro" id="IPR024185">
    <property type="entry name" value="FTHF_cligase-like_sf"/>
</dbReference>
<keyword evidence="6" id="KW-0436">Ligase</keyword>
<dbReference type="EC" id="6.3.3.2" evidence="5"/>
<dbReference type="GO" id="GO:0035999">
    <property type="term" value="P:tetrahydrofolate interconversion"/>
    <property type="evidence" value="ECO:0007669"/>
    <property type="project" value="TreeGrafter"/>
</dbReference>
<dbReference type="GO" id="GO:0009396">
    <property type="term" value="P:folic acid-containing compound biosynthetic process"/>
    <property type="evidence" value="ECO:0007669"/>
    <property type="project" value="TreeGrafter"/>
</dbReference>
<comment type="similarity">
    <text evidence="1 5">Belongs to the 5-formyltetrahydrofolate cyclo-ligase family.</text>
</comment>
<evidence type="ECO:0000256" key="1">
    <source>
        <dbReference type="ARBA" id="ARBA00010638"/>
    </source>
</evidence>
<evidence type="ECO:0000256" key="4">
    <source>
        <dbReference type="PIRSR" id="PIRSR006806-1"/>
    </source>
</evidence>
<keyword evidence="2 4" id="KW-0547">Nucleotide-binding</keyword>
<feature type="binding site" evidence="4">
    <location>
        <begin position="148"/>
        <end position="156"/>
    </location>
    <ligand>
        <name>ATP</name>
        <dbReference type="ChEBI" id="CHEBI:30616"/>
    </ligand>
</feature>
<evidence type="ECO:0000313" key="7">
    <source>
        <dbReference type="Proteomes" id="UP000593758"/>
    </source>
</evidence>
<dbReference type="NCBIfam" id="TIGR02727">
    <property type="entry name" value="MTHFS_bact"/>
    <property type="match status" value="1"/>
</dbReference>
<sequence>MWTLSPSLPDAAGLELEDAKQLVREEVRRHRRDRPERERREAADAIAVHAHALLDGVTTVAAYAARPAEPDTGPLLEVLGEAGVEILLPVLGPGLTRDWAAYRVGDPLAERAPGRPPEPDGPGLGEAAVARADLIFAPALGVDDRGVRLGQGGGWYDRVLTHARPGTPVIAVVFDDERCSDPLPSAPHDRPVDGVLTPSGVEWLRR</sequence>
<evidence type="ECO:0000256" key="3">
    <source>
        <dbReference type="ARBA" id="ARBA00022840"/>
    </source>
</evidence>
<accession>A0A7M1SX63</accession>
<dbReference type="GO" id="GO:0030272">
    <property type="term" value="F:5-formyltetrahydrofolate cyclo-ligase activity"/>
    <property type="evidence" value="ECO:0007669"/>
    <property type="project" value="UniProtKB-EC"/>
</dbReference>
<proteinExistence type="inferred from homology"/>
<keyword evidence="5" id="KW-0460">Magnesium</keyword>
<dbReference type="PANTHER" id="PTHR23407:SF1">
    <property type="entry name" value="5-FORMYLTETRAHYDROFOLATE CYCLO-LIGASE"/>
    <property type="match status" value="1"/>
</dbReference>
<reference evidence="6 7" key="1">
    <citation type="submission" date="2020-10" db="EMBL/GenBank/DDBJ databases">
        <title>Haloactinobacterium sp. RN3S43, a bacterium isolated from saline soil.</title>
        <authorList>
            <person name="Sun J.-Q."/>
        </authorList>
    </citation>
    <scope>NUCLEOTIDE SEQUENCE [LARGE SCALE GENOMIC DNA]</scope>
    <source>
        <strain evidence="6 7">RN3S43</strain>
    </source>
</reference>
<dbReference type="AlphaFoldDB" id="A0A7M1SX63"/>
<dbReference type="RefSeq" id="WP_193498192.1">
    <property type="nucleotide sequence ID" value="NZ_CP063169.1"/>
</dbReference>